<accession>A0A9Q0CR82</accession>
<dbReference type="Proteomes" id="UP001151287">
    <property type="component" value="Unassembled WGS sequence"/>
</dbReference>
<gene>
    <name evidence="1" type="ORF">LUZ63_006799</name>
</gene>
<comment type="caution">
    <text evidence="1">The sequence shown here is derived from an EMBL/GenBank/DDBJ whole genome shotgun (WGS) entry which is preliminary data.</text>
</comment>
<keyword evidence="2" id="KW-1185">Reference proteome</keyword>
<organism evidence="1 2">
    <name type="scientific">Rhynchospora breviuscula</name>
    <dbReference type="NCBI Taxonomy" id="2022672"/>
    <lineage>
        <taxon>Eukaryota</taxon>
        <taxon>Viridiplantae</taxon>
        <taxon>Streptophyta</taxon>
        <taxon>Embryophyta</taxon>
        <taxon>Tracheophyta</taxon>
        <taxon>Spermatophyta</taxon>
        <taxon>Magnoliopsida</taxon>
        <taxon>Liliopsida</taxon>
        <taxon>Poales</taxon>
        <taxon>Cyperaceae</taxon>
        <taxon>Cyperoideae</taxon>
        <taxon>Rhynchosporeae</taxon>
        <taxon>Rhynchospora</taxon>
    </lineage>
</organism>
<sequence length="197" mass="22434">MCTHQKDDFRTTITDPILINKKKKSNKYKILNLRSIRTNLTSLKLKPKLSKEPPVLTSLEPLLEPLLGLLARGDLLVTCRERIGSDHILQIHIKRVAGRHEVGEVDDLEKRLHARFLGCLLGRILANHLLWVFRQTRDEAVAVRTVAIASFQDLDDDRLSSGVAAVEHDHRLVRLEELHHGAAVEWSWERGRRSGGD</sequence>
<dbReference type="AlphaFoldDB" id="A0A9Q0CR82"/>
<evidence type="ECO:0000313" key="1">
    <source>
        <dbReference type="EMBL" id="KAJ1698287.1"/>
    </source>
</evidence>
<name>A0A9Q0CR82_9POAL</name>
<protein>
    <submittedName>
        <fullName evidence="1">Uncharacterized protein</fullName>
    </submittedName>
</protein>
<evidence type="ECO:0000313" key="2">
    <source>
        <dbReference type="Proteomes" id="UP001151287"/>
    </source>
</evidence>
<dbReference type="EMBL" id="JAMQYH010000002">
    <property type="protein sequence ID" value="KAJ1698287.1"/>
    <property type="molecule type" value="Genomic_DNA"/>
</dbReference>
<reference evidence="1" key="1">
    <citation type="journal article" date="2022" name="Cell">
        <title>Repeat-based holocentromeres influence genome architecture and karyotype evolution.</title>
        <authorList>
            <person name="Hofstatter P.G."/>
            <person name="Thangavel G."/>
            <person name="Lux T."/>
            <person name="Neumann P."/>
            <person name="Vondrak T."/>
            <person name="Novak P."/>
            <person name="Zhang M."/>
            <person name="Costa L."/>
            <person name="Castellani M."/>
            <person name="Scott A."/>
            <person name="Toegelov H."/>
            <person name="Fuchs J."/>
            <person name="Mata-Sucre Y."/>
            <person name="Dias Y."/>
            <person name="Vanzela A.L.L."/>
            <person name="Huettel B."/>
            <person name="Almeida C.C.S."/>
            <person name="Simkova H."/>
            <person name="Souza G."/>
            <person name="Pedrosa-Harand A."/>
            <person name="Macas J."/>
            <person name="Mayer K.F.X."/>
            <person name="Houben A."/>
            <person name="Marques A."/>
        </authorList>
    </citation>
    <scope>NUCLEOTIDE SEQUENCE</scope>
    <source>
        <strain evidence="1">RhyBre1mFocal</strain>
    </source>
</reference>
<proteinExistence type="predicted"/>
<dbReference type="OrthoDB" id="10373434at2759"/>